<gene>
    <name evidence="5" type="ORF">I8J31_20040</name>
</gene>
<keyword evidence="1" id="KW-0732">Signal</keyword>
<organism evidence="5 6">
    <name type="scientific">Marinomonas transparens</name>
    <dbReference type="NCBI Taxonomy" id="2795388"/>
    <lineage>
        <taxon>Bacteria</taxon>
        <taxon>Pseudomonadati</taxon>
        <taxon>Pseudomonadota</taxon>
        <taxon>Gammaproteobacteria</taxon>
        <taxon>Oceanospirillales</taxon>
        <taxon>Oceanospirillaceae</taxon>
        <taxon>Marinomonas</taxon>
    </lineage>
</organism>
<evidence type="ECO:0000259" key="2">
    <source>
        <dbReference type="Pfam" id="PF16130"/>
    </source>
</evidence>
<dbReference type="AlphaFoldDB" id="A0A934JSK3"/>
<feature type="signal peptide" evidence="1">
    <location>
        <begin position="1"/>
        <end position="25"/>
    </location>
</feature>
<dbReference type="RefSeq" id="WP_199470362.1">
    <property type="nucleotide sequence ID" value="NZ_JAEMNX010000038.1"/>
</dbReference>
<evidence type="ECO:0000313" key="5">
    <source>
        <dbReference type="EMBL" id="MBJ7539968.1"/>
    </source>
</evidence>
<accession>A0A934JSK3</accession>
<evidence type="ECO:0000259" key="4">
    <source>
        <dbReference type="Pfam" id="PF21959"/>
    </source>
</evidence>
<dbReference type="Pfam" id="PF16130">
    <property type="entry name" value="DUF4842"/>
    <property type="match status" value="1"/>
</dbReference>
<comment type="caution">
    <text evidence="5">The sequence shown here is derived from an EMBL/GenBank/DDBJ whole genome shotgun (WGS) entry which is preliminary data.</text>
</comment>
<sequence length="684" mass="75397">MIHFKTIAFTSLLSMSFIGHLPLHAEPFNNCPTNAFLIQGKVAKLYSVDLATGFYETLSDNLGTNSVLNAMAYNFHDNYLYAYSREFSNIVRIHADYTLESLAATNMSGANFYVGDISLTENKYYLYRPGSAYGLFQISLDPSSDDYLVSQRIVDGSTLKLEFFDFAAHPSNHQLYAVDRSGNLHQIDVENGTSIALGNVGQSGTFGASYFDQNGTFYISRNSDGHIYRIDVSAPSPVAEFFANGPSSSQNDGARCALSGLLNEDSRVDFGDAPESYGSNLDNNGARHSMSDDLYLGTSIGGNDDGVTPVTTFEQGLDTAVAINTKGSGVVNVWVDWQQDGQFDNNDQVVTDQTLIDGANLVVFDTPVDAETGTTWMRTRYSSVNGIGPNGGVSDGEVEDYQIVVSEQGTTIHSYPSTNTYTTLAYEDKWPVIGDYDMNDVVVAYRTHRFVKDEQANRYVIEGSILAHGASYSNGFAIQLDGVSRSSINQSGIVFKLDDIILNTNPLEAGNEADDAVIVISDNLWDHIDSHVDCAFYRTQKGCGETNNLRFSVSIPLSTPIDDNLAPKNVLNPFIFATPNRWHGIGQPGRGLEVHLKNKKVSALFNNALFGAYDDNSDYPTTSFLSQNNMPWALELPVLWDHPVERVDLIKAYPEFVDYVQSEGQAAKNWYQRPFSEQRIISNQ</sequence>
<protein>
    <submittedName>
        <fullName evidence="5">LruC domain-containing protein</fullName>
    </submittedName>
</protein>
<feature type="chain" id="PRO_5036897599" evidence="1">
    <location>
        <begin position="26"/>
        <end position="684"/>
    </location>
</feature>
<dbReference type="Pfam" id="PF21959">
    <property type="entry name" value="DUF6923"/>
    <property type="match status" value="1"/>
</dbReference>
<dbReference type="SUPFAM" id="SSF63825">
    <property type="entry name" value="YWTD domain"/>
    <property type="match status" value="1"/>
</dbReference>
<evidence type="ECO:0000256" key="1">
    <source>
        <dbReference type="SAM" id="SignalP"/>
    </source>
</evidence>
<reference evidence="5" key="1">
    <citation type="submission" date="2020-12" db="EMBL/GenBank/DDBJ databases">
        <title>Marinomonas arctica sp. nov., a psychrotolerant bacterium isolated from the Arctic.</title>
        <authorList>
            <person name="Zhang Y."/>
        </authorList>
    </citation>
    <scope>NUCLEOTIDE SEQUENCE</scope>
    <source>
        <strain evidence="5">C1424</strain>
    </source>
</reference>
<evidence type="ECO:0000259" key="3">
    <source>
        <dbReference type="Pfam" id="PF20009"/>
    </source>
</evidence>
<dbReference type="EMBL" id="JAEMNX010000038">
    <property type="protein sequence ID" value="MBJ7539968.1"/>
    <property type="molecule type" value="Genomic_DNA"/>
</dbReference>
<dbReference type="InterPro" id="IPR031025">
    <property type="entry name" value="LruC_dom"/>
</dbReference>
<dbReference type="Pfam" id="PF20009">
    <property type="entry name" value="GEVED"/>
    <property type="match status" value="1"/>
</dbReference>
<name>A0A934JSK3_9GAMM</name>
<proteinExistence type="predicted"/>
<feature type="domain" description="DUF6923" evidence="4">
    <location>
        <begin position="40"/>
        <end position="257"/>
    </location>
</feature>
<dbReference type="InterPro" id="IPR032295">
    <property type="entry name" value="DUF4842"/>
</dbReference>
<dbReference type="Proteomes" id="UP000628710">
    <property type="component" value="Unassembled WGS sequence"/>
</dbReference>
<dbReference type="NCBIfam" id="TIGR04456">
    <property type="entry name" value="LruC_dom"/>
    <property type="match status" value="1"/>
</dbReference>
<evidence type="ECO:0000313" key="6">
    <source>
        <dbReference type="Proteomes" id="UP000628710"/>
    </source>
</evidence>
<dbReference type="InterPro" id="IPR054215">
    <property type="entry name" value="DUF6923"/>
</dbReference>
<dbReference type="InterPro" id="IPR045474">
    <property type="entry name" value="GEVED"/>
</dbReference>
<keyword evidence="6" id="KW-1185">Reference proteome</keyword>
<feature type="domain" description="DUF4842" evidence="2">
    <location>
        <begin position="457"/>
        <end position="671"/>
    </location>
</feature>
<feature type="domain" description="GEVED" evidence="3">
    <location>
        <begin position="331"/>
        <end position="403"/>
    </location>
</feature>